<dbReference type="InterPro" id="IPR003611">
    <property type="entry name" value="NUMOD3"/>
</dbReference>
<dbReference type="GO" id="GO:0004519">
    <property type="term" value="F:endonuclease activity"/>
    <property type="evidence" value="ECO:0007669"/>
    <property type="project" value="UniProtKB-KW"/>
</dbReference>
<keyword evidence="4" id="KW-0255">Endonuclease</keyword>
<protein>
    <submittedName>
        <fullName evidence="4">Putative homing endonuclease</fullName>
    </submittedName>
</protein>
<dbReference type="GO" id="GO:0016787">
    <property type="term" value="F:hydrolase activity"/>
    <property type="evidence" value="ECO:0007669"/>
    <property type="project" value="UniProtKB-KW"/>
</dbReference>
<evidence type="ECO:0000313" key="4">
    <source>
        <dbReference type="EMBL" id="QJA94528.1"/>
    </source>
</evidence>
<dbReference type="GO" id="GO:0005829">
    <property type="term" value="C:cytosol"/>
    <property type="evidence" value="ECO:0007669"/>
    <property type="project" value="TreeGrafter"/>
</dbReference>
<dbReference type="PANTHER" id="PTHR41286">
    <property type="entry name" value="HNH NUCLEASE YAJD-RELATED"/>
    <property type="match status" value="1"/>
</dbReference>
<evidence type="ECO:0000259" key="3">
    <source>
        <dbReference type="SMART" id="SM00507"/>
    </source>
</evidence>
<dbReference type="CDD" id="cd00085">
    <property type="entry name" value="HNHc"/>
    <property type="match status" value="1"/>
</dbReference>
<dbReference type="Pfam" id="PF01844">
    <property type="entry name" value="HNH"/>
    <property type="match status" value="1"/>
</dbReference>
<dbReference type="GO" id="GO:0003677">
    <property type="term" value="F:DNA binding"/>
    <property type="evidence" value="ECO:0007669"/>
    <property type="project" value="InterPro"/>
</dbReference>
<dbReference type="SUPFAM" id="SSF64496">
    <property type="entry name" value="DNA-binding domain of intron-encoded endonucleases"/>
    <property type="match status" value="1"/>
</dbReference>
<dbReference type="InterPro" id="IPR003615">
    <property type="entry name" value="HNH_nuc"/>
</dbReference>
<dbReference type="InterPro" id="IPR002711">
    <property type="entry name" value="HNH"/>
</dbReference>
<organism evidence="4">
    <name type="scientific">viral metagenome</name>
    <dbReference type="NCBI Taxonomy" id="1070528"/>
    <lineage>
        <taxon>unclassified sequences</taxon>
        <taxon>metagenomes</taxon>
        <taxon>organismal metagenomes</taxon>
    </lineage>
</organism>
<dbReference type="EMBL" id="MT143239">
    <property type="protein sequence ID" value="QJA94528.1"/>
    <property type="molecule type" value="Genomic_DNA"/>
</dbReference>
<accession>A0A6M3LNU6</accession>
<dbReference type="Gene3D" id="1.10.30.50">
    <property type="match status" value="1"/>
</dbReference>
<dbReference type="SMART" id="SM00507">
    <property type="entry name" value="HNHc"/>
    <property type="match status" value="1"/>
</dbReference>
<proteinExistence type="predicted"/>
<gene>
    <name evidence="4" type="ORF">MM415B03833_0013</name>
</gene>
<dbReference type="GO" id="GO:0008270">
    <property type="term" value="F:zinc ion binding"/>
    <property type="evidence" value="ECO:0007669"/>
    <property type="project" value="InterPro"/>
</dbReference>
<sequence>MGNIPWNKGKIGLQTAWNKGLAWNEIIKKQISKTLQGHASWNKGLKGFNKGHIVSKETRNKISLAQKGNKSINWKGGITGETERRINNFEWRELRKKIYKRDEWICQLCGKHCHDDIQCHHIIPFILTQDNSTNNLETLCNSCHLKKEFQFNYVL</sequence>
<keyword evidence="1" id="KW-0540">Nuclease</keyword>
<feature type="domain" description="HNH nuclease" evidence="3">
    <location>
        <begin position="93"/>
        <end position="145"/>
    </location>
</feature>
<evidence type="ECO:0000256" key="2">
    <source>
        <dbReference type="ARBA" id="ARBA00022801"/>
    </source>
</evidence>
<dbReference type="PANTHER" id="PTHR41286:SF1">
    <property type="entry name" value="HNH NUCLEASE YAJD-RELATED"/>
    <property type="match status" value="1"/>
</dbReference>
<reference evidence="4" key="1">
    <citation type="submission" date="2020-03" db="EMBL/GenBank/DDBJ databases">
        <title>The deep terrestrial virosphere.</title>
        <authorList>
            <person name="Holmfeldt K."/>
            <person name="Nilsson E."/>
            <person name="Simone D."/>
            <person name="Lopez-Fernandez M."/>
            <person name="Wu X."/>
            <person name="de Brujin I."/>
            <person name="Lundin D."/>
            <person name="Andersson A."/>
            <person name="Bertilsson S."/>
            <person name="Dopson M."/>
        </authorList>
    </citation>
    <scope>NUCLEOTIDE SEQUENCE</scope>
    <source>
        <strain evidence="4">MM415B03833</strain>
    </source>
</reference>
<keyword evidence="2" id="KW-0378">Hydrolase</keyword>
<dbReference type="AlphaFoldDB" id="A0A6M3LNU6"/>
<dbReference type="Pfam" id="PF07460">
    <property type="entry name" value="NUMOD3"/>
    <property type="match status" value="1"/>
</dbReference>
<name>A0A6M3LNU6_9ZZZZ</name>
<evidence type="ECO:0000256" key="1">
    <source>
        <dbReference type="ARBA" id="ARBA00022722"/>
    </source>
</evidence>